<accession>A0A1E3A3S7</accession>
<name>A0A1E3A3S7_9FIRM</name>
<comment type="caution">
    <text evidence="1">The sequence shown here is derived from an EMBL/GenBank/DDBJ whole genome shotgun (WGS) entry which is preliminary data.</text>
</comment>
<sequence length="88" mass="9889">MTENKDSLKSAFDTLNEIEQPTERQKDNILNYILSEGGKKASLCDKLCGIITIYPWRFAFGISTIQTVICTLLFGTKYTNLFLSIFGG</sequence>
<dbReference type="AlphaFoldDB" id="A0A1E3A3S7"/>
<dbReference type="EMBL" id="MCGH01000003">
    <property type="protein sequence ID" value="ODM03414.1"/>
    <property type="molecule type" value="Genomic_DNA"/>
</dbReference>
<organism evidence="1 2">
    <name type="scientific">Eisenbergiella tayi</name>
    <dbReference type="NCBI Taxonomy" id="1432052"/>
    <lineage>
        <taxon>Bacteria</taxon>
        <taxon>Bacillati</taxon>
        <taxon>Bacillota</taxon>
        <taxon>Clostridia</taxon>
        <taxon>Lachnospirales</taxon>
        <taxon>Lachnospiraceae</taxon>
        <taxon>Eisenbergiella</taxon>
    </lineage>
</organism>
<evidence type="ECO:0000313" key="1">
    <source>
        <dbReference type="EMBL" id="ODM03414.1"/>
    </source>
</evidence>
<dbReference type="Proteomes" id="UP000094067">
    <property type="component" value="Unassembled WGS sequence"/>
</dbReference>
<gene>
    <name evidence="1" type="ORF">BEI61_04210</name>
</gene>
<dbReference type="RefSeq" id="WP_069153885.1">
    <property type="nucleotide sequence ID" value="NZ_MCGH01000003.1"/>
</dbReference>
<reference evidence="1 2" key="1">
    <citation type="submission" date="2016-07" db="EMBL/GenBank/DDBJ databases">
        <title>Characterization of isolates of Eisenbergiella tayi derived from blood cultures, using whole genome sequencing.</title>
        <authorList>
            <person name="Burdz T."/>
            <person name="Wiebe D."/>
            <person name="Huynh C."/>
            <person name="Bernard K."/>
        </authorList>
    </citation>
    <scope>NUCLEOTIDE SEQUENCE [LARGE SCALE GENOMIC DNA]</scope>
    <source>
        <strain evidence="1 2">NML 110608</strain>
    </source>
</reference>
<protein>
    <submittedName>
        <fullName evidence="1">Uncharacterized protein</fullName>
    </submittedName>
</protein>
<evidence type="ECO:0000313" key="2">
    <source>
        <dbReference type="Proteomes" id="UP000094067"/>
    </source>
</evidence>
<proteinExistence type="predicted"/>